<evidence type="ECO:0000256" key="1">
    <source>
        <dbReference type="SAM" id="Coils"/>
    </source>
</evidence>
<proteinExistence type="predicted"/>
<dbReference type="EMBL" id="LR797243">
    <property type="protein sequence ID" value="CAB4195920.1"/>
    <property type="molecule type" value="Genomic_DNA"/>
</dbReference>
<feature type="region of interest" description="Disordered" evidence="2">
    <location>
        <begin position="1"/>
        <end position="38"/>
    </location>
</feature>
<accession>A0A6J5QMX4</accession>
<protein>
    <submittedName>
        <fullName evidence="3">Uncharacterized protein</fullName>
    </submittedName>
</protein>
<feature type="compositionally biased region" description="Acidic residues" evidence="2">
    <location>
        <begin position="1094"/>
        <end position="1105"/>
    </location>
</feature>
<evidence type="ECO:0000313" key="3">
    <source>
        <dbReference type="EMBL" id="CAB4180894.1"/>
    </source>
</evidence>
<name>A0A6J5QMX4_9CAUD</name>
<feature type="region of interest" description="Disordered" evidence="2">
    <location>
        <begin position="237"/>
        <end position="264"/>
    </location>
</feature>
<keyword evidence="1" id="KW-0175">Coiled coil</keyword>
<feature type="compositionally biased region" description="Polar residues" evidence="2">
    <location>
        <begin position="15"/>
        <end position="38"/>
    </location>
</feature>
<sequence length="1119" mass="119399">MPLLEDDEETGTLEANSQDQTSGAQTFGYSSSRGAANPYTGQLQTLLTKYLENTEKSATEKQALLDKARERIMARSAGPDQAEMAFRVAAALGKPTRTGSTFESLSNVAETASEALAQRRKATQELEDLNLKYQLAASDAKGEGQKAQIGALSALARSTPKDRLTEIEKMQEIIDDPKAGDSAKKNAQARITYLTTRPSAVKTNEIDQLLEKINDPNVSPANKAVYKQRLNKLNYIPSEAKAERDADKPQSPAGKLAKDEGLVPGTPEYQARVKALAGEGKGMTLSAQEQKELFEAEDIVNASKSVLLNLSKAKELNNKAYSGFGAGARRTIARNIPGVSESEGVTATTEIENLVLSNGLDQLKAIFGGAPTEGERKILLDIQGSINMSPNERAKIWDRAMQAAARRMKSSQEKMDKIRKGAYGKITPEANADGGLVGYADGGPVHMADGGEMSMANIGRAVGQGLGLGFGDEAIARVRAKMEGRPYEDVVREEREAYQKFQEKHPFTALGTELASGLVPTIGMALIPGAGTPGAAMGAGRMGMAASKLSQYMPKFMTGTMGKAAGTAATTGAVAGAGSATEGERGSGALSGGATGAVLGPTVAKGIQLTGQAAKAVKNAFRPSPGAVEQRATNKVLEAMSRDEMDPTALRAKMLADQKLGVNSTIMDATPSMSTLGEAVVTRPGPGRKILGTGLNERLEGGREAAASRALKDIGKGVDYTAQEDKLVGTLRSNANNLYDTAYAHGSVDDTRILKVLEDDTFKKAFKEAQAISSKEARAAELRGEDASRFKLNDIYDQDKDGNLISVGKIPDVRTLDYIKRGIDALIDKGYKGEGMGKAEANALKDLRRAYIDVIDQNVPEYAVARAKYAGDMEVLDALRLGRTDYLTPKMLPAEAKKLVDGMSEAERDALRAGVAQSLLTKVMDSPQQINAAQRIIGAPATRKRLEALFQDPNEYKVFEAALQRESELFRNAQDIVRGSRTANKTEALKDLKAGNGIFDIAGEAVDIAAGSPGSVVGRVLKYLQARTSLDEKTAGEVAKMLKSGTTQEVDDTLKRLEASSAKFLEDKNTSARRLKTTSGTVGAAAPTTRMVADEPEAATDEDEDEKVKRLLEKYSTEE</sequence>
<reference evidence="3" key="1">
    <citation type="submission" date="2020-05" db="EMBL/GenBank/DDBJ databases">
        <authorList>
            <person name="Chiriac C."/>
            <person name="Salcher M."/>
            <person name="Ghai R."/>
            <person name="Kavagutti S V."/>
        </authorList>
    </citation>
    <scope>NUCLEOTIDE SEQUENCE</scope>
</reference>
<evidence type="ECO:0000313" key="4">
    <source>
        <dbReference type="EMBL" id="CAB4195920.1"/>
    </source>
</evidence>
<evidence type="ECO:0000256" key="2">
    <source>
        <dbReference type="SAM" id="MobiDB-lite"/>
    </source>
</evidence>
<gene>
    <name evidence="3" type="ORF">UFOVP1068_4</name>
    <name evidence="4" type="ORF">UFOVP1300_45</name>
</gene>
<feature type="compositionally biased region" description="Acidic residues" evidence="2">
    <location>
        <begin position="1"/>
        <end position="11"/>
    </location>
</feature>
<feature type="region of interest" description="Disordered" evidence="2">
    <location>
        <begin position="1071"/>
        <end position="1107"/>
    </location>
</feature>
<feature type="coiled-coil region" evidence="1">
    <location>
        <begin position="112"/>
        <end position="139"/>
    </location>
</feature>
<organism evidence="3">
    <name type="scientific">uncultured Caudovirales phage</name>
    <dbReference type="NCBI Taxonomy" id="2100421"/>
    <lineage>
        <taxon>Viruses</taxon>
        <taxon>Duplodnaviria</taxon>
        <taxon>Heunggongvirae</taxon>
        <taxon>Uroviricota</taxon>
        <taxon>Caudoviricetes</taxon>
        <taxon>Peduoviridae</taxon>
        <taxon>Maltschvirus</taxon>
        <taxon>Maltschvirus maltsch</taxon>
    </lineage>
</organism>
<dbReference type="EMBL" id="LR797013">
    <property type="protein sequence ID" value="CAB4180894.1"/>
    <property type="molecule type" value="Genomic_DNA"/>
</dbReference>